<reference evidence="1" key="2">
    <citation type="journal article" date="2015" name="Data Brief">
        <title>Shoot transcriptome of the giant reed, Arundo donax.</title>
        <authorList>
            <person name="Barrero R.A."/>
            <person name="Guerrero F.D."/>
            <person name="Moolhuijzen P."/>
            <person name="Goolsby J.A."/>
            <person name="Tidwell J."/>
            <person name="Bellgard S.E."/>
            <person name="Bellgard M.I."/>
        </authorList>
    </citation>
    <scope>NUCLEOTIDE SEQUENCE</scope>
    <source>
        <tissue evidence="1">Shoot tissue taken approximately 20 cm above the soil surface</tissue>
    </source>
</reference>
<dbReference type="AlphaFoldDB" id="A0A0A9CKK9"/>
<organism evidence="1">
    <name type="scientific">Arundo donax</name>
    <name type="common">Giant reed</name>
    <name type="synonym">Donax arundinaceus</name>
    <dbReference type="NCBI Taxonomy" id="35708"/>
    <lineage>
        <taxon>Eukaryota</taxon>
        <taxon>Viridiplantae</taxon>
        <taxon>Streptophyta</taxon>
        <taxon>Embryophyta</taxon>
        <taxon>Tracheophyta</taxon>
        <taxon>Spermatophyta</taxon>
        <taxon>Magnoliopsida</taxon>
        <taxon>Liliopsida</taxon>
        <taxon>Poales</taxon>
        <taxon>Poaceae</taxon>
        <taxon>PACMAD clade</taxon>
        <taxon>Arundinoideae</taxon>
        <taxon>Arundineae</taxon>
        <taxon>Arundo</taxon>
    </lineage>
</organism>
<dbReference type="EMBL" id="GBRH01221051">
    <property type="protein sequence ID" value="JAD76844.1"/>
    <property type="molecule type" value="Transcribed_RNA"/>
</dbReference>
<name>A0A0A9CKK9_ARUDO</name>
<evidence type="ECO:0000313" key="1">
    <source>
        <dbReference type="EMBL" id="JAD76844.1"/>
    </source>
</evidence>
<proteinExistence type="predicted"/>
<sequence>MISSTGLPMDIIHQITRWTESSILPVLAKHLHTSYGVRPGDHYKAFTKRPTTYRHPLRFHRRFHRCRSPLLSHSTSKTCS</sequence>
<protein>
    <submittedName>
        <fullName evidence="1">Uncharacterized protein</fullName>
    </submittedName>
</protein>
<reference evidence="1" key="1">
    <citation type="submission" date="2014-09" db="EMBL/GenBank/DDBJ databases">
        <authorList>
            <person name="Magalhaes I.L.F."/>
            <person name="Oliveira U."/>
            <person name="Santos F.R."/>
            <person name="Vidigal T.H.D.A."/>
            <person name="Brescovit A.D."/>
            <person name="Santos A.J."/>
        </authorList>
    </citation>
    <scope>NUCLEOTIDE SEQUENCE</scope>
    <source>
        <tissue evidence="1">Shoot tissue taken approximately 20 cm above the soil surface</tissue>
    </source>
</reference>
<accession>A0A0A9CKK9</accession>